<dbReference type="InterPro" id="IPR021382">
    <property type="entry name" value="DUF3014"/>
</dbReference>
<evidence type="ECO:0000313" key="4">
    <source>
        <dbReference type="Proteomes" id="UP000289784"/>
    </source>
</evidence>
<evidence type="ECO:0000313" key="3">
    <source>
        <dbReference type="EMBL" id="RXR04286.1"/>
    </source>
</evidence>
<keyword evidence="4" id="KW-1185">Reference proteome</keyword>
<dbReference type="RefSeq" id="WP_129471557.1">
    <property type="nucleotide sequence ID" value="NZ_SAWZ01000006.1"/>
</dbReference>
<keyword evidence="2" id="KW-1133">Transmembrane helix</keyword>
<feature type="region of interest" description="Disordered" evidence="1">
    <location>
        <begin position="34"/>
        <end position="64"/>
    </location>
</feature>
<dbReference type="AlphaFoldDB" id="A0A4Q1JTG2"/>
<organism evidence="3 4">
    <name type="scientific">Pseudoxanthomonas composti</name>
    <dbReference type="NCBI Taxonomy" id="2137479"/>
    <lineage>
        <taxon>Bacteria</taxon>
        <taxon>Pseudomonadati</taxon>
        <taxon>Pseudomonadota</taxon>
        <taxon>Gammaproteobacteria</taxon>
        <taxon>Lysobacterales</taxon>
        <taxon>Lysobacteraceae</taxon>
        <taxon>Pseudoxanthomonas</taxon>
    </lineage>
</organism>
<evidence type="ECO:0000256" key="1">
    <source>
        <dbReference type="SAM" id="MobiDB-lite"/>
    </source>
</evidence>
<keyword evidence="2" id="KW-0472">Membrane</keyword>
<evidence type="ECO:0000256" key="2">
    <source>
        <dbReference type="SAM" id="Phobius"/>
    </source>
</evidence>
<dbReference type="Pfam" id="PF11219">
    <property type="entry name" value="DUF3014"/>
    <property type="match status" value="1"/>
</dbReference>
<dbReference type="EMBL" id="SAWZ01000006">
    <property type="protein sequence ID" value="RXR04286.1"/>
    <property type="molecule type" value="Genomic_DNA"/>
</dbReference>
<feature type="compositionally biased region" description="Pro residues" evidence="1">
    <location>
        <begin position="47"/>
        <end position="57"/>
    </location>
</feature>
<dbReference type="OrthoDB" id="5502479at2"/>
<gene>
    <name evidence="3" type="ORF">EPA99_12445</name>
</gene>
<proteinExistence type="predicted"/>
<feature type="transmembrane region" description="Helical" evidence="2">
    <location>
        <begin position="6"/>
        <end position="25"/>
    </location>
</feature>
<comment type="caution">
    <text evidence="3">The sequence shown here is derived from an EMBL/GenBank/DDBJ whole genome shotgun (WGS) entry which is preliminary data.</text>
</comment>
<name>A0A4Q1JTG2_9GAMM</name>
<protein>
    <submittedName>
        <fullName evidence="3">DUF3014 domain-containing protein</fullName>
    </submittedName>
</protein>
<reference evidence="3 4" key="1">
    <citation type="submission" date="2019-01" db="EMBL/GenBank/DDBJ databases">
        <title>Pseudoxanthomonas composti sp. nov., isolated from compost.</title>
        <authorList>
            <person name="Yang G."/>
        </authorList>
    </citation>
    <scope>NUCLEOTIDE SEQUENCE [LARGE SCALE GENOMIC DNA]</scope>
    <source>
        <strain evidence="3 4">GSS15</strain>
    </source>
</reference>
<sequence>MQAKTARWPWLLVIVVVAGAGWFLFKDQWPQGQAPSGALPARSASPQTPPETPPPQAAQPAPAIAHPVDQDAADPALPALADSDAVAWDALAGVVGQGDALAIVLRDHLIQRIVVMVDNLTKPSITRRALALQPIPGSFAVEETDGHSRIAAANADRYAPYVAAFTSANADTLVAAYRRFYPLFQQAYVELGYPNGYFNDRLVKVLDHLLQAPQAPAAPEVQRDAQGQYRFVDPRLEGLSIGQKALVRLGPQQQQQVMAQLRDLRAALTR</sequence>
<accession>A0A4Q1JTG2</accession>
<keyword evidence="2" id="KW-0812">Transmembrane</keyword>
<dbReference type="Proteomes" id="UP000289784">
    <property type="component" value="Unassembled WGS sequence"/>
</dbReference>